<protein>
    <submittedName>
        <fullName evidence="3">Uncharacterized protein</fullName>
    </submittedName>
</protein>
<evidence type="ECO:0000256" key="1">
    <source>
        <dbReference type="SAM" id="Coils"/>
    </source>
</evidence>
<gene>
    <name evidence="3" type="ORF">AMON00008_LOCUS39274</name>
</gene>
<evidence type="ECO:0000256" key="2">
    <source>
        <dbReference type="SAM" id="MobiDB-lite"/>
    </source>
</evidence>
<sequence length="510" mass="54335">MPHPTISLPFQPSAVGSRPPHRAELAYARPAGMVTTVSAPQVPNPTMQPMGSVGLQAPRGLPMPQPLQLPQLNPMEDLMDVSHRNAMNARFQGELAAKDRQLEDLSRYAASLQQVLQQEQSKRSHGDTQASAQHSPDMASELQRLQEEVTASAAACSALSTDIGQAAEIAAQLNAWFVTNATRMRTQETWASPSAYLERVTQELKQQSEGLSVRLAQVQAALQSDPRDSVPSGVSSSPAAIGSSGNAYKAGASTATAGQPMGSQLQQQLSQQQLLQQQQPPLQSQQLQSQQQLQAQQQQLQSQHQQLQMQQLQQQQQQQMQQQPYPAQQQLQHQQQALATPIHGQGGHQTPRSSYVPPVVQGLSGVPQDGHALAHTPSRDAFAHMTVRDGLSAAHTPTRAMSASAVSSLGAAQVGVAVSPSASASPAHASVRGASAQVAARESRENVVHFTTEGSSVHFTVDGSPAAVSVPADGERSLGAFSEDSSYLYEDGGSPMASPDYRSFHISKAN</sequence>
<accession>A0A7S4RSF5</accession>
<reference evidence="3" key="1">
    <citation type="submission" date="2021-01" db="EMBL/GenBank/DDBJ databases">
        <authorList>
            <person name="Corre E."/>
            <person name="Pelletier E."/>
            <person name="Niang G."/>
            <person name="Scheremetjew M."/>
            <person name="Finn R."/>
            <person name="Kale V."/>
            <person name="Holt S."/>
            <person name="Cochrane G."/>
            <person name="Meng A."/>
            <person name="Brown T."/>
            <person name="Cohen L."/>
        </authorList>
    </citation>
    <scope>NUCLEOTIDE SEQUENCE</scope>
    <source>
        <strain evidence="3">CCMP3105</strain>
    </source>
</reference>
<dbReference type="AlphaFoldDB" id="A0A7S4RSF5"/>
<feature type="coiled-coil region" evidence="1">
    <location>
        <begin position="290"/>
        <end position="322"/>
    </location>
</feature>
<feature type="compositionally biased region" description="Polar residues" evidence="2">
    <location>
        <begin position="253"/>
        <end position="263"/>
    </location>
</feature>
<evidence type="ECO:0000313" key="3">
    <source>
        <dbReference type="EMBL" id="CAE4622477.1"/>
    </source>
</evidence>
<keyword evidence="1" id="KW-0175">Coiled coil</keyword>
<organism evidence="3">
    <name type="scientific">Alexandrium monilatum</name>
    <dbReference type="NCBI Taxonomy" id="311494"/>
    <lineage>
        <taxon>Eukaryota</taxon>
        <taxon>Sar</taxon>
        <taxon>Alveolata</taxon>
        <taxon>Dinophyceae</taxon>
        <taxon>Gonyaulacales</taxon>
        <taxon>Pyrocystaceae</taxon>
        <taxon>Alexandrium</taxon>
    </lineage>
</organism>
<dbReference type="EMBL" id="HBNR01055831">
    <property type="protein sequence ID" value="CAE4622477.1"/>
    <property type="molecule type" value="Transcribed_RNA"/>
</dbReference>
<proteinExistence type="predicted"/>
<feature type="region of interest" description="Disordered" evidence="2">
    <location>
        <begin position="116"/>
        <end position="146"/>
    </location>
</feature>
<feature type="region of interest" description="Disordered" evidence="2">
    <location>
        <begin position="245"/>
        <end position="265"/>
    </location>
</feature>
<name>A0A7S4RSF5_9DINO</name>